<keyword evidence="1" id="KW-0472">Membrane</keyword>
<reference evidence="4" key="1">
    <citation type="journal article" date="2019" name="Int. J. Syst. Evol. Microbiol.">
        <title>The Global Catalogue of Microorganisms (GCM) 10K type strain sequencing project: providing services to taxonomists for standard genome sequencing and annotation.</title>
        <authorList>
            <consortium name="The Broad Institute Genomics Platform"/>
            <consortium name="The Broad Institute Genome Sequencing Center for Infectious Disease"/>
            <person name="Wu L."/>
            <person name="Ma J."/>
        </authorList>
    </citation>
    <scope>NUCLEOTIDE SEQUENCE [LARGE SCALE GENOMIC DNA]</scope>
    <source>
        <strain evidence="4">DFY28</strain>
    </source>
</reference>
<feature type="transmembrane region" description="Helical" evidence="1">
    <location>
        <begin position="281"/>
        <end position="301"/>
    </location>
</feature>
<dbReference type="Proteomes" id="UP001597237">
    <property type="component" value="Unassembled WGS sequence"/>
</dbReference>
<dbReference type="PANTHER" id="PTHR23028:SF131">
    <property type="entry name" value="BLR2367 PROTEIN"/>
    <property type="match status" value="1"/>
</dbReference>
<evidence type="ECO:0000313" key="4">
    <source>
        <dbReference type="Proteomes" id="UP001597237"/>
    </source>
</evidence>
<feature type="transmembrane region" description="Helical" evidence="1">
    <location>
        <begin position="83"/>
        <end position="108"/>
    </location>
</feature>
<protein>
    <submittedName>
        <fullName evidence="3">Acyltransferase family protein</fullName>
        <ecNumber evidence="3">2.3.-.-</ecNumber>
    </submittedName>
</protein>
<feature type="transmembrane region" description="Helical" evidence="1">
    <location>
        <begin position="147"/>
        <end position="163"/>
    </location>
</feature>
<feature type="transmembrane region" description="Helical" evidence="1">
    <location>
        <begin position="12"/>
        <end position="28"/>
    </location>
</feature>
<feature type="transmembrane region" description="Helical" evidence="1">
    <location>
        <begin position="228"/>
        <end position="246"/>
    </location>
</feature>
<sequence>MTDAAHIRSLTALRFFAAFWVVMFHYWPKLDAPATPMLVQKGYLGVEAFFVLSGFILCHVYRTDVEEQRFHYGRFLWARLARVYPLHLATLIGLGGLAAAAGLAGFAVDANILSWEALPANLLMVHAWGFAPVAGWNHPSWSISAEWFAYLTFPVFAWGALALKARPGLAVGLAGGGLALLYAGFERIAGFPLTQATIEWGALRIVPCFALGCALHSLWRARPMKDRASALLGAAFSGAAALITAAAGGPDALIVLALGGLIYFLAGAAQAGSQLFGHPALVYLGEISYSVYMICVPWKIVFVNSAARVLELSGEQLPWPVWIVFALTIIPLAALSYHLIEKPARSAMKSWADAWDARRPSAARA</sequence>
<keyword evidence="4" id="KW-1185">Reference proteome</keyword>
<feature type="domain" description="Acyltransferase 3" evidence="2">
    <location>
        <begin position="8"/>
        <end position="337"/>
    </location>
</feature>
<name>A0ABW4N182_9CAUL</name>
<keyword evidence="1" id="KW-0812">Transmembrane</keyword>
<dbReference type="GO" id="GO:0016746">
    <property type="term" value="F:acyltransferase activity"/>
    <property type="evidence" value="ECO:0007669"/>
    <property type="project" value="UniProtKB-KW"/>
</dbReference>
<feature type="transmembrane region" description="Helical" evidence="1">
    <location>
        <begin position="252"/>
        <end position="269"/>
    </location>
</feature>
<organism evidence="3 4">
    <name type="scientific">Phenylobacterium terrae</name>
    <dbReference type="NCBI Taxonomy" id="2665495"/>
    <lineage>
        <taxon>Bacteria</taxon>
        <taxon>Pseudomonadati</taxon>
        <taxon>Pseudomonadota</taxon>
        <taxon>Alphaproteobacteria</taxon>
        <taxon>Caulobacterales</taxon>
        <taxon>Caulobacteraceae</taxon>
        <taxon>Phenylobacterium</taxon>
    </lineage>
</organism>
<proteinExistence type="predicted"/>
<dbReference type="InterPro" id="IPR050879">
    <property type="entry name" value="Acyltransferase_3"/>
</dbReference>
<keyword evidence="1" id="KW-1133">Transmembrane helix</keyword>
<keyword evidence="3" id="KW-0012">Acyltransferase</keyword>
<evidence type="ECO:0000259" key="2">
    <source>
        <dbReference type="Pfam" id="PF01757"/>
    </source>
</evidence>
<dbReference type="Pfam" id="PF01757">
    <property type="entry name" value="Acyl_transf_3"/>
    <property type="match status" value="1"/>
</dbReference>
<dbReference type="PANTHER" id="PTHR23028">
    <property type="entry name" value="ACETYLTRANSFERASE"/>
    <property type="match status" value="1"/>
</dbReference>
<dbReference type="EC" id="2.3.-.-" evidence="3"/>
<feature type="transmembrane region" description="Helical" evidence="1">
    <location>
        <begin position="321"/>
        <end position="340"/>
    </location>
</feature>
<dbReference type="InterPro" id="IPR002656">
    <property type="entry name" value="Acyl_transf_3_dom"/>
</dbReference>
<keyword evidence="3" id="KW-0808">Transferase</keyword>
<feature type="transmembrane region" description="Helical" evidence="1">
    <location>
        <begin position="43"/>
        <end position="62"/>
    </location>
</feature>
<dbReference type="EMBL" id="JBHUEY010000001">
    <property type="protein sequence ID" value="MFD1783583.1"/>
    <property type="molecule type" value="Genomic_DNA"/>
</dbReference>
<accession>A0ABW4N182</accession>
<dbReference type="RefSeq" id="WP_377283223.1">
    <property type="nucleotide sequence ID" value="NZ_JBHRSI010000008.1"/>
</dbReference>
<feature type="transmembrane region" description="Helical" evidence="1">
    <location>
        <begin position="201"/>
        <end position="219"/>
    </location>
</feature>
<gene>
    <name evidence="3" type="ORF">ACFSC0_09285</name>
</gene>
<evidence type="ECO:0000313" key="3">
    <source>
        <dbReference type="EMBL" id="MFD1783583.1"/>
    </source>
</evidence>
<comment type="caution">
    <text evidence="3">The sequence shown here is derived from an EMBL/GenBank/DDBJ whole genome shotgun (WGS) entry which is preliminary data.</text>
</comment>
<feature type="transmembrane region" description="Helical" evidence="1">
    <location>
        <begin position="170"/>
        <end position="189"/>
    </location>
</feature>
<evidence type="ECO:0000256" key="1">
    <source>
        <dbReference type="SAM" id="Phobius"/>
    </source>
</evidence>